<reference evidence="6 7" key="1">
    <citation type="submission" date="2017-02" db="EMBL/GenBank/DDBJ databases">
        <authorList>
            <person name="Peterson S.W."/>
        </authorList>
    </citation>
    <scope>NUCLEOTIDE SEQUENCE [LARGE SCALE GENOMIC DNA]</scope>
    <source>
        <strain evidence="6 7">DSM 15102</strain>
    </source>
</reference>
<protein>
    <submittedName>
        <fullName evidence="6">Oligopeptide transport system substrate-binding protein</fullName>
    </submittedName>
</protein>
<keyword evidence="3" id="KW-0813">Transport</keyword>
<dbReference type="GO" id="GO:0043190">
    <property type="term" value="C:ATP-binding cassette (ABC) transporter complex"/>
    <property type="evidence" value="ECO:0007669"/>
    <property type="project" value="InterPro"/>
</dbReference>
<dbReference type="PROSITE" id="PS51257">
    <property type="entry name" value="PROKAR_LIPOPROTEIN"/>
    <property type="match status" value="1"/>
</dbReference>
<dbReference type="InterPro" id="IPR039424">
    <property type="entry name" value="SBP_5"/>
</dbReference>
<comment type="similarity">
    <text evidence="2">Belongs to the bacterial solute-binding protein 5 family.</text>
</comment>
<sequence>MKKKLFAFIIVLMMIVPFLFTGCYSNETAEEGGKSSGGGEKILKFAQTAEPPSLDPGRTTDAISLQLDQALFEGLYRYHNGEYIEGIAKGEPEVSEDGLTWTFHLRDAKWSDGEPVKAQDFEYAWKRLADPSTGSQYSFLVTDYVQGAQEFFEGKGNADNVAIKALDDKTLEVKLVSPTPHFKQIVTFGVFAPVRKDYIEEYGKDYASNPDKMVYNGPWKLVKWNHDAELEFEPNENYWNRKAVKLDKVITPIVTENSTEVNMYETGQLHMANLSGEFAVQYEKEGKAKYYPDGATSYIQLNRETYPAFQNQNIRRAFALAIDRENYIQTVFKLPYQPATNFINPVLMGNKKPFREEYPGNYFPVTDPNEAKKLLQEGMKELGIDKLPKLELLIDDTEASRASGEFLQENLRNILGVEVVITPVPFATRLDRSKKGDFEAVVSLWAPDYDDPMTFMDMFLSDGPFNEVKYTNPKYDACIKEAQKSNDNEKRMQLMAKAEKILMEDMPIIPLYHRTKAYAINEEVKGLTRTAFSPDIDWMFADMETAK</sequence>
<dbReference type="AlphaFoldDB" id="A0A1T4NBG7"/>
<dbReference type="EMBL" id="FUWV01000010">
    <property type="protein sequence ID" value="SJZ76433.1"/>
    <property type="molecule type" value="Genomic_DNA"/>
</dbReference>
<organism evidence="6 7">
    <name type="scientific">Garciella nitratireducens DSM 15102</name>
    <dbReference type="NCBI Taxonomy" id="1121911"/>
    <lineage>
        <taxon>Bacteria</taxon>
        <taxon>Bacillati</taxon>
        <taxon>Bacillota</taxon>
        <taxon>Clostridia</taxon>
        <taxon>Eubacteriales</taxon>
        <taxon>Eubacteriaceae</taxon>
        <taxon>Garciella</taxon>
    </lineage>
</organism>
<dbReference type="SUPFAM" id="SSF53850">
    <property type="entry name" value="Periplasmic binding protein-like II"/>
    <property type="match status" value="1"/>
</dbReference>
<dbReference type="FunFam" id="3.90.76.10:FF:000001">
    <property type="entry name" value="Oligopeptide ABC transporter substrate-binding protein"/>
    <property type="match status" value="1"/>
</dbReference>
<dbReference type="GO" id="GO:0030288">
    <property type="term" value="C:outer membrane-bounded periplasmic space"/>
    <property type="evidence" value="ECO:0007669"/>
    <property type="project" value="UniProtKB-ARBA"/>
</dbReference>
<evidence type="ECO:0000256" key="2">
    <source>
        <dbReference type="ARBA" id="ARBA00005695"/>
    </source>
</evidence>
<dbReference type="InterPro" id="IPR000914">
    <property type="entry name" value="SBP_5_dom"/>
</dbReference>
<evidence type="ECO:0000313" key="7">
    <source>
        <dbReference type="Proteomes" id="UP000196365"/>
    </source>
</evidence>
<dbReference type="RefSeq" id="WP_159454692.1">
    <property type="nucleotide sequence ID" value="NZ_FUWV01000010.1"/>
</dbReference>
<dbReference type="Pfam" id="PF00496">
    <property type="entry name" value="SBP_bac_5"/>
    <property type="match status" value="1"/>
</dbReference>
<evidence type="ECO:0000256" key="3">
    <source>
        <dbReference type="ARBA" id="ARBA00022448"/>
    </source>
</evidence>
<evidence type="ECO:0000313" key="6">
    <source>
        <dbReference type="EMBL" id="SJZ76433.1"/>
    </source>
</evidence>
<feature type="domain" description="Solute-binding protein family 5" evidence="5">
    <location>
        <begin position="83"/>
        <end position="465"/>
    </location>
</feature>
<dbReference type="Gene3D" id="3.90.76.10">
    <property type="entry name" value="Dipeptide-binding Protein, Domain 1"/>
    <property type="match status" value="1"/>
</dbReference>
<dbReference type="Gene3D" id="3.40.190.10">
    <property type="entry name" value="Periplasmic binding protein-like II"/>
    <property type="match status" value="1"/>
</dbReference>
<dbReference type="InterPro" id="IPR030678">
    <property type="entry name" value="Peptide/Ni-bd"/>
</dbReference>
<dbReference type="PANTHER" id="PTHR30290">
    <property type="entry name" value="PERIPLASMIC BINDING COMPONENT OF ABC TRANSPORTER"/>
    <property type="match status" value="1"/>
</dbReference>
<keyword evidence="4" id="KW-0732">Signal</keyword>
<comment type="subcellular location">
    <subcellularLocation>
        <location evidence="1">Cell envelope</location>
    </subcellularLocation>
</comment>
<dbReference type="Gene3D" id="3.10.105.10">
    <property type="entry name" value="Dipeptide-binding Protein, Domain 3"/>
    <property type="match status" value="1"/>
</dbReference>
<evidence type="ECO:0000259" key="5">
    <source>
        <dbReference type="Pfam" id="PF00496"/>
    </source>
</evidence>
<dbReference type="PIRSF" id="PIRSF002741">
    <property type="entry name" value="MppA"/>
    <property type="match status" value="1"/>
</dbReference>
<dbReference type="Proteomes" id="UP000196365">
    <property type="component" value="Unassembled WGS sequence"/>
</dbReference>
<name>A0A1T4NBG7_9FIRM</name>
<dbReference type="GO" id="GO:0015833">
    <property type="term" value="P:peptide transport"/>
    <property type="evidence" value="ECO:0007669"/>
    <property type="project" value="TreeGrafter"/>
</dbReference>
<accession>A0A1T4NBG7</accession>
<dbReference type="CDD" id="cd08504">
    <property type="entry name" value="PBP2_OppA"/>
    <property type="match status" value="1"/>
</dbReference>
<gene>
    <name evidence="6" type="ORF">SAMN02745973_01619</name>
</gene>
<keyword evidence="7" id="KW-1185">Reference proteome</keyword>
<dbReference type="OrthoDB" id="9801912at2"/>
<dbReference type="FunFam" id="3.10.105.10:FF:000001">
    <property type="entry name" value="Oligopeptide ABC transporter, oligopeptide-binding protein"/>
    <property type="match status" value="1"/>
</dbReference>
<dbReference type="GO" id="GO:1904680">
    <property type="term" value="F:peptide transmembrane transporter activity"/>
    <property type="evidence" value="ECO:0007669"/>
    <property type="project" value="TreeGrafter"/>
</dbReference>
<proteinExistence type="inferred from homology"/>
<evidence type="ECO:0000256" key="1">
    <source>
        <dbReference type="ARBA" id="ARBA00004196"/>
    </source>
</evidence>
<evidence type="ECO:0000256" key="4">
    <source>
        <dbReference type="ARBA" id="ARBA00022729"/>
    </source>
</evidence>
<dbReference type="PANTHER" id="PTHR30290:SF10">
    <property type="entry name" value="PERIPLASMIC OLIGOPEPTIDE-BINDING PROTEIN-RELATED"/>
    <property type="match status" value="1"/>
</dbReference>